<dbReference type="OrthoDB" id="2988583at2"/>
<feature type="transmembrane region" description="Helical" evidence="1">
    <location>
        <begin position="43"/>
        <end position="64"/>
    </location>
</feature>
<gene>
    <name evidence="2" type="ORF">A8990_10278</name>
</gene>
<keyword evidence="2" id="KW-0131">Cell cycle</keyword>
<dbReference type="EMBL" id="QTTN01000002">
    <property type="protein sequence ID" value="REE92994.1"/>
    <property type="molecule type" value="Genomic_DNA"/>
</dbReference>
<dbReference type="AlphaFoldDB" id="A0A3D9SN77"/>
<reference evidence="2 3" key="1">
    <citation type="submission" date="2018-08" db="EMBL/GenBank/DDBJ databases">
        <title>Genomic Encyclopedia of Type Strains, Phase III (KMG-III): the genomes of soil and plant-associated and newly described type strains.</title>
        <authorList>
            <person name="Whitman W."/>
        </authorList>
    </citation>
    <scope>NUCLEOTIDE SEQUENCE [LARGE SCALE GENOMIC DNA]</scope>
    <source>
        <strain evidence="2 3">CGMCC 1.10966</strain>
    </source>
</reference>
<protein>
    <submittedName>
        <fullName evidence="2">Cell division protein FtsL</fullName>
    </submittedName>
</protein>
<proteinExistence type="predicted"/>
<organism evidence="2 3">
    <name type="scientific">Paenibacillus taihuensis</name>
    <dbReference type="NCBI Taxonomy" id="1156355"/>
    <lineage>
        <taxon>Bacteria</taxon>
        <taxon>Bacillati</taxon>
        <taxon>Bacillota</taxon>
        <taxon>Bacilli</taxon>
        <taxon>Bacillales</taxon>
        <taxon>Paenibacillaceae</taxon>
        <taxon>Paenibacillus</taxon>
    </lineage>
</organism>
<dbReference type="GO" id="GO:0051301">
    <property type="term" value="P:cell division"/>
    <property type="evidence" value="ECO:0007669"/>
    <property type="project" value="UniProtKB-KW"/>
</dbReference>
<sequence>MAYVNGNLALQPKRKTSPNQQPQFRETKKVVMRRKSLPVQEKLLYMFTILVCVVVAGVIIFRYAQIYQMELQIKQLSKQHDELVVQMADLKAQYAKMNDPQKLQQEAIDMGLSKSDTLKITLPDSKDTPLASAQK</sequence>
<keyword evidence="3" id="KW-1185">Reference proteome</keyword>
<dbReference type="Proteomes" id="UP000256304">
    <property type="component" value="Unassembled WGS sequence"/>
</dbReference>
<keyword evidence="1" id="KW-0472">Membrane</keyword>
<keyword evidence="2" id="KW-0132">Cell division</keyword>
<accession>A0A3D9SN77</accession>
<evidence type="ECO:0000313" key="3">
    <source>
        <dbReference type="Proteomes" id="UP000256304"/>
    </source>
</evidence>
<keyword evidence="1" id="KW-0812">Transmembrane</keyword>
<keyword evidence="1" id="KW-1133">Transmembrane helix</keyword>
<name>A0A3D9SN77_9BACL</name>
<comment type="caution">
    <text evidence="2">The sequence shown here is derived from an EMBL/GenBank/DDBJ whole genome shotgun (WGS) entry which is preliminary data.</text>
</comment>
<evidence type="ECO:0000256" key="1">
    <source>
        <dbReference type="SAM" id="Phobius"/>
    </source>
</evidence>
<dbReference type="RefSeq" id="WP_116187454.1">
    <property type="nucleotide sequence ID" value="NZ_QTTN01000002.1"/>
</dbReference>
<evidence type="ECO:0000313" key="2">
    <source>
        <dbReference type="EMBL" id="REE92994.1"/>
    </source>
</evidence>